<dbReference type="RefSeq" id="WP_405335975.1">
    <property type="nucleotide sequence ID" value="NZ_JBANFI010000001.1"/>
</dbReference>
<accession>A0ABW8PU34</accession>
<evidence type="ECO:0000313" key="1">
    <source>
        <dbReference type="EMBL" id="MFK7159516.1"/>
    </source>
</evidence>
<proteinExistence type="predicted"/>
<dbReference type="EMBL" id="JBANFI010000001">
    <property type="protein sequence ID" value="MFK7159516.1"/>
    <property type="molecule type" value="Genomic_DNA"/>
</dbReference>
<name>A0ABW8PU34_9GAMM</name>
<dbReference type="Proteomes" id="UP001621714">
    <property type="component" value="Unassembled WGS sequence"/>
</dbReference>
<gene>
    <name evidence="1" type="ORF">V6U78_00505</name>
</gene>
<protein>
    <submittedName>
        <fullName evidence="1">Uncharacterized protein</fullName>
    </submittedName>
</protein>
<comment type="caution">
    <text evidence="1">The sequence shown here is derived from an EMBL/GenBank/DDBJ whole genome shotgun (WGS) entry which is preliminary data.</text>
</comment>
<reference evidence="1 2" key="1">
    <citation type="submission" date="2024-02" db="EMBL/GenBank/DDBJ databases">
        <title>Marinospirillum sp. MEB 164 isolated from Lonar lake sediment.</title>
        <authorList>
            <person name="Joshi A."/>
            <person name="Thite S."/>
        </authorList>
    </citation>
    <scope>NUCLEOTIDE SEQUENCE [LARGE SCALE GENOMIC DNA]</scope>
    <source>
        <strain evidence="1 2">MEB164</strain>
    </source>
</reference>
<keyword evidence="2" id="KW-1185">Reference proteome</keyword>
<sequence length="91" mass="10429">MRLLLIGLALGLFSPWVMALSWVSHDCGQIQRIEARELRVIIDQQVYIIDPARAEQTLRRLIAYQGQRVCFDLEPGERGLVIQPESLVRAE</sequence>
<organism evidence="1 2">
    <name type="scientific">Marinospirillum alkalitolerans</name>
    <dbReference type="NCBI Taxonomy" id="3123374"/>
    <lineage>
        <taxon>Bacteria</taxon>
        <taxon>Pseudomonadati</taxon>
        <taxon>Pseudomonadota</taxon>
        <taxon>Gammaproteobacteria</taxon>
        <taxon>Oceanospirillales</taxon>
        <taxon>Oceanospirillaceae</taxon>
        <taxon>Marinospirillum</taxon>
    </lineage>
</organism>
<evidence type="ECO:0000313" key="2">
    <source>
        <dbReference type="Proteomes" id="UP001621714"/>
    </source>
</evidence>